<organism evidence="6 7">
    <name type="scientific">Aureobasidium pullulans</name>
    <name type="common">Black yeast</name>
    <name type="synonym">Pullularia pullulans</name>
    <dbReference type="NCBI Taxonomy" id="5580"/>
    <lineage>
        <taxon>Eukaryota</taxon>
        <taxon>Fungi</taxon>
        <taxon>Dikarya</taxon>
        <taxon>Ascomycota</taxon>
        <taxon>Pezizomycotina</taxon>
        <taxon>Dothideomycetes</taxon>
        <taxon>Dothideomycetidae</taxon>
        <taxon>Dothideales</taxon>
        <taxon>Saccotheciaceae</taxon>
        <taxon>Aureobasidium</taxon>
    </lineage>
</organism>
<evidence type="ECO:0000256" key="5">
    <source>
        <dbReference type="SAM" id="Phobius"/>
    </source>
</evidence>
<evidence type="ECO:0000313" key="6">
    <source>
        <dbReference type="EMBL" id="TIA07036.1"/>
    </source>
</evidence>
<protein>
    <submittedName>
        <fullName evidence="6">RTA1 like protein</fullName>
    </submittedName>
</protein>
<dbReference type="InterPro" id="IPR007568">
    <property type="entry name" value="RTA1"/>
</dbReference>
<sequence length="191" mass="20980">MKDSSIIIYGYVPSLVLSIIAIVLFGLGFAGHVFLLSRYRTWYFIPIAVGTAMEIIGYIFRILSNVKDPYAVAYFVAQYFCIVVAPVLFSASIYTIASTLTNFYGREHAPLSPKLILWGFVGCDVVATLLQVAGAALVGTSYSNGNGNQETYNHILLAGLAFQVFSFAVFLIVFIWILLKARSSPRRVSPA</sequence>
<dbReference type="Proteomes" id="UP000304947">
    <property type="component" value="Unassembled WGS sequence"/>
</dbReference>
<dbReference type="PANTHER" id="PTHR31465:SF1">
    <property type="entry name" value="PROTEIN RTA1-RELATED"/>
    <property type="match status" value="1"/>
</dbReference>
<keyword evidence="4 5" id="KW-0472">Membrane</keyword>
<evidence type="ECO:0000313" key="7">
    <source>
        <dbReference type="Proteomes" id="UP000304947"/>
    </source>
</evidence>
<feature type="transmembrane region" description="Helical" evidence="5">
    <location>
        <begin position="6"/>
        <end position="30"/>
    </location>
</feature>
<keyword evidence="2 5" id="KW-0812">Transmembrane</keyword>
<dbReference type="EMBL" id="QZBU01004615">
    <property type="protein sequence ID" value="TIA07036.1"/>
    <property type="molecule type" value="Genomic_DNA"/>
</dbReference>
<evidence type="ECO:0000256" key="2">
    <source>
        <dbReference type="ARBA" id="ARBA00022692"/>
    </source>
</evidence>
<feature type="transmembrane region" description="Helical" evidence="5">
    <location>
        <begin position="115"/>
        <end position="142"/>
    </location>
</feature>
<comment type="caution">
    <text evidence="6">The sequence shown here is derived from an EMBL/GenBank/DDBJ whole genome shotgun (WGS) entry which is preliminary data.</text>
</comment>
<gene>
    <name evidence="6" type="ORF">D6C83_08667</name>
</gene>
<evidence type="ECO:0000256" key="3">
    <source>
        <dbReference type="ARBA" id="ARBA00022989"/>
    </source>
</evidence>
<evidence type="ECO:0000256" key="4">
    <source>
        <dbReference type="ARBA" id="ARBA00023136"/>
    </source>
</evidence>
<feature type="transmembrane region" description="Helical" evidence="5">
    <location>
        <begin position="154"/>
        <end position="179"/>
    </location>
</feature>
<dbReference type="PANTHER" id="PTHR31465">
    <property type="entry name" value="PROTEIN RTA1-RELATED"/>
    <property type="match status" value="1"/>
</dbReference>
<keyword evidence="3 5" id="KW-1133">Transmembrane helix</keyword>
<dbReference type="Pfam" id="PF04479">
    <property type="entry name" value="RTA1"/>
    <property type="match status" value="1"/>
</dbReference>
<accession>A0A4S9ZJE9</accession>
<comment type="subcellular location">
    <subcellularLocation>
        <location evidence="1">Membrane</location>
        <topology evidence="1">Multi-pass membrane protein</topology>
    </subcellularLocation>
</comment>
<name>A0A4S9ZJE9_AURPU</name>
<feature type="non-terminal residue" evidence="6">
    <location>
        <position position="191"/>
    </location>
</feature>
<dbReference type="GO" id="GO:0016020">
    <property type="term" value="C:membrane"/>
    <property type="evidence" value="ECO:0007669"/>
    <property type="project" value="UniProtKB-SubCell"/>
</dbReference>
<dbReference type="AlphaFoldDB" id="A0A4S9ZJE9"/>
<reference evidence="6 7" key="1">
    <citation type="submission" date="2018-10" db="EMBL/GenBank/DDBJ databases">
        <title>Fifty Aureobasidium pullulans genomes reveal a recombining polyextremotolerant generalist.</title>
        <authorList>
            <person name="Gostincar C."/>
            <person name="Turk M."/>
            <person name="Zajc J."/>
            <person name="Gunde-Cimerman N."/>
        </authorList>
    </citation>
    <scope>NUCLEOTIDE SEQUENCE [LARGE SCALE GENOMIC DNA]</scope>
    <source>
        <strain evidence="6 7">EXF-3380</strain>
    </source>
</reference>
<feature type="transmembrane region" description="Helical" evidence="5">
    <location>
        <begin position="72"/>
        <end position="94"/>
    </location>
</feature>
<feature type="transmembrane region" description="Helical" evidence="5">
    <location>
        <begin position="42"/>
        <end position="60"/>
    </location>
</feature>
<evidence type="ECO:0000256" key="1">
    <source>
        <dbReference type="ARBA" id="ARBA00004141"/>
    </source>
</evidence>
<proteinExistence type="predicted"/>